<dbReference type="GO" id="GO:0017154">
    <property type="term" value="F:semaphorin receptor activity"/>
    <property type="evidence" value="ECO:0007669"/>
    <property type="project" value="InterPro"/>
</dbReference>
<keyword evidence="2" id="KW-0732">Signal</keyword>
<evidence type="ECO:0000259" key="3">
    <source>
        <dbReference type="PROSITE" id="PS51004"/>
    </source>
</evidence>
<dbReference type="InterPro" id="IPR015943">
    <property type="entry name" value="WD40/YVTN_repeat-like_dom_sf"/>
</dbReference>
<dbReference type="GO" id="GO:0005886">
    <property type="term" value="C:plasma membrane"/>
    <property type="evidence" value="ECO:0007669"/>
    <property type="project" value="TreeGrafter"/>
</dbReference>
<proteinExistence type="predicted"/>
<dbReference type="InterPro" id="IPR001627">
    <property type="entry name" value="Semap_dom"/>
</dbReference>
<feature type="chain" id="PRO_5019450314" evidence="2">
    <location>
        <begin position="21"/>
        <end position="189"/>
    </location>
</feature>
<protein>
    <submittedName>
        <fullName evidence="4">Plexin-A4-like protein</fullName>
    </submittedName>
</protein>
<dbReference type="PANTHER" id="PTHR22625:SF70">
    <property type="entry name" value="PLEXIN A, ISOFORM A"/>
    <property type="match status" value="1"/>
</dbReference>
<keyword evidence="5" id="KW-1185">Reference proteome</keyword>
<comment type="caution">
    <text evidence="4">The sequence shown here is derived from an EMBL/GenBank/DDBJ whole genome shotgun (WGS) entry which is preliminary data.</text>
</comment>
<dbReference type="VEuPathDB" id="VectorBase:LDEU010091"/>
<dbReference type="PROSITE" id="PS51004">
    <property type="entry name" value="SEMA"/>
    <property type="match status" value="1"/>
</dbReference>
<evidence type="ECO:0000313" key="5">
    <source>
        <dbReference type="Proteomes" id="UP000288716"/>
    </source>
</evidence>
<dbReference type="Proteomes" id="UP000288716">
    <property type="component" value="Unassembled WGS sequence"/>
</dbReference>
<dbReference type="OrthoDB" id="125363at2759"/>
<feature type="domain" description="Sema" evidence="3">
    <location>
        <begin position="15"/>
        <end position="189"/>
    </location>
</feature>
<comment type="caution">
    <text evidence="1">Lacks conserved residue(s) required for the propagation of feature annotation.</text>
</comment>
<organism evidence="4 5">
    <name type="scientific">Leptotrombidium deliense</name>
    <dbReference type="NCBI Taxonomy" id="299467"/>
    <lineage>
        <taxon>Eukaryota</taxon>
        <taxon>Metazoa</taxon>
        <taxon>Ecdysozoa</taxon>
        <taxon>Arthropoda</taxon>
        <taxon>Chelicerata</taxon>
        <taxon>Arachnida</taxon>
        <taxon>Acari</taxon>
        <taxon>Acariformes</taxon>
        <taxon>Trombidiformes</taxon>
        <taxon>Prostigmata</taxon>
        <taxon>Anystina</taxon>
        <taxon>Parasitengona</taxon>
        <taxon>Trombiculoidea</taxon>
        <taxon>Trombiculidae</taxon>
        <taxon>Leptotrombidium</taxon>
    </lineage>
</organism>
<dbReference type="SUPFAM" id="SSF101912">
    <property type="entry name" value="Sema domain"/>
    <property type="match status" value="1"/>
</dbReference>
<dbReference type="AlphaFoldDB" id="A0A443S349"/>
<accession>A0A443S349</accession>
<name>A0A443S349_9ACAR</name>
<feature type="signal peptide" evidence="2">
    <location>
        <begin position="1"/>
        <end position="20"/>
    </location>
</feature>
<dbReference type="GO" id="GO:0002116">
    <property type="term" value="C:semaphorin receptor complex"/>
    <property type="evidence" value="ECO:0007669"/>
    <property type="project" value="TreeGrafter"/>
</dbReference>
<dbReference type="InterPro" id="IPR031148">
    <property type="entry name" value="Plexin"/>
</dbReference>
<evidence type="ECO:0000256" key="2">
    <source>
        <dbReference type="SAM" id="SignalP"/>
    </source>
</evidence>
<dbReference type="GO" id="GO:0030334">
    <property type="term" value="P:regulation of cell migration"/>
    <property type="evidence" value="ECO:0007669"/>
    <property type="project" value="TreeGrafter"/>
</dbReference>
<gene>
    <name evidence="4" type="ORF">B4U80_01823</name>
</gene>
<sequence>MSASLIILVLLDLFSVSVFCQRTYSATNKTYTYFEDVHNEQFTHMTVNDYTEQVYVGGVNKIYQLSRNLKLEAVAEMGPQDDSPECNAQFCSQAMKRKTDYWNKVLLIDYPQSRLISCGSLFQGICSVHKLDNVTHFETPANESVVANNAAASTVAFMAPGPPKLPSFHVLYVGVSYTGDGPYRADVPA</sequence>
<reference evidence="4 5" key="1">
    <citation type="journal article" date="2018" name="Gigascience">
        <title>Genomes of trombidid mites reveal novel predicted allergens and laterally-transferred genes associated with secondary metabolism.</title>
        <authorList>
            <person name="Dong X."/>
            <person name="Chaisiri K."/>
            <person name="Xia D."/>
            <person name="Armstrong S.D."/>
            <person name="Fang Y."/>
            <person name="Donnelly M.J."/>
            <person name="Kadowaki T."/>
            <person name="McGarry J.W."/>
            <person name="Darby A.C."/>
            <person name="Makepeace B.L."/>
        </authorList>
    </citation>
    <scope>NUCLEOTIDE SEQUENCE [LARGE SCALE GENOMIC DNA]</scope>
    <source>
        <strain evidence="4">UoL-UT</strain>
    </source>
</reference>
<dbReference type="InterPro" id="IPR036352">
    <property type="entry name" value="Semap_dom_sf"/>
</dbReference>
<feature type="non-terminal residue" evidence="4">
    <location>
        <position position="189"/>
    </location>
</feature>
<evidence type="ECO:0000256" key="1">
    <source>
        <dbReference type="PROSITE-ProRule" id="PRU00352"/>
    </source>
</evidence>
<dbReference type="EMBL" id="NCKV01010269">
    <property type="protein sequence ID" value="RWS21949.1"/>
    <property type="molecule type" value="Genomic_DNA"/>
</dbReference>
<evidence type="ECO:0000313" key="4">
    <source>
        <dbReference type="EMBL" id="RWS21949.1"/>
    </source>
</evidence>
<dbReference type="STRING" id="299467.A0A443S349"/>
<dbReference type="PANTHER" id="PTHR22625">
    <property type="entry name" value="PLEXIN"/>
    <property type="match status" value="1"/>
</dbReference>
<dbReference type="Gene3D" id="2.130.10.10">
    <property type="entry name" value="YVTN repeat-like/Quinoprotein amine dehydrogenase"/>
    <property type="match status" value="1"/>
</dbReference>